<feature type="signal peptide" evidence="1">
    <location>
        <begin position="1"/>
        <end position="17"/>
    </location>
</feature>
<dbReference type="KEGG" id="cted:CTEST_04310"/>
<evidence type="ECO:0000256" key="1">
    <source>
        <dbReference type="SAM" id="SignalP"/>
    </source>
</evidence>
<dbReference type="EMBL" id="CP011545">
    <property type="protein sequence ID" value="AKK08309.1"/>
    <property type="molecule type" value="Genomic_DNA"/>
</dbReference>
<dbReference type="OrthoDB" id="4413502at2"/>
<name>A0A0G3H4I0_9CORY</name>
<gene>
    <name evidence="2" type="ORF">CTEST_04310</name>
</gene>
<evidence type="ECO:0000313" key="3">
    <source>
        <dbReference type="Proteomes" id="UP000035540"/>
    </source>
</evidence>
<evidence type="ECO:0008006" key="4">
    <source>
        <dbReference type="Google" id="ProtNLM"/>
    </source>
</evidence>
<evidence type="ECO:0000313" key="2">
    <source>
        <dbReference type="EMBL" id="AKK08309.1"/>
    </source>
</evidence>
<protein>
    <recommendedName>
        <fullName evidence="4">Secreted protein</fullName>
    </recommendedName>
</protein>
<keyword evidence="1" id="KW-0732">Signal</keyword>
<keyword evidence="3" id="KW-1185">Reference proteome</keyword>
<accession>A0A0G3H4I0</accession>
<dbReference type="RefSeq" id="WP_047252691.1">
    <property type="nucleotide sequence ID" value="NZ_CP011545.1"/>
</dbReference>
<dbReference type="PATRIC" id="fig|136857.5.peg.851"/>
<reference evidence="3" key="2">
    <citation type="submission" date="2015-05" db="EMBL/GenBank/DDBJ databases">
        <title>Complete genome sequence of Corynebacterium testudinoris DSM 44614, recovered from necrotic lesions in the mouth of a tortoise.</title>
        <authorList>
            <person name="Ruckert C."/>
            <person name="Albersmeier A."/>
            <person name="Winkler A."/>
            <person name="Tauch A."/>
        </authorList>
    </citation>
    <scope>NUCLEOTIDE SEQUENCE [LARGE SCALE GENOMIC DNA]</scope>
    <source>
        <strain evidence="3">DSM 44614</strain>
    </source>
</reference>
<dbReference type="PROSITE" id="PS51257">
    <property type="entry name" value="PROKAR_LIPOPROTEIN"/>
    <property type="match status" value="1"/>
</dbReference>
<organism evidence="2 3">
    <name type="scientific">Corynebacterium testudinoris</name>
    <dbReference type="NCBI Taxonomy" id="136857"/>
    <lineage>
        <taxon>Bacteria</taxon>
        <taxon>Bacillati</taxon>
        <taxon>Actinomycetota</taxon>
        <taxon>Actinomycetes</taxon>
        <taxon>Mycobacteriales</taxon>
        <taxon>Corynebacteriaceae</taxon>
        <taxon>Corynebacterium</taxon>
    </lineage>
</organism>
<reference evidence="2 3" key="1">
    <citation type="journal article" date="2015" name="Genome Announc.">
        <title>Complete Genome Sequence of the Type Strain Corynebacterium testudinoris DSM 44614, Recovered from Necrotic Lesions in the Mouth of a Tortoise.</title>
        <authorList>
            <person name="Ruckert C."/>
            <person name="Kriete M."/>
            <person name="Jaenicke S."/>
            <person name="Winkler A."/>
            <person name="Tauch A."/>
        </authorList>
    </citation>
    <scope>NUCLEOTIDE SEQUENCE [LARGE SCALE GENOMIC DNA]</scope>
    <source>
        <strain evidence="2 3">DSM 44614</strain>
    </source>
</reference>
<proteinExistence type="predicted"/>
<dbReference type="AlphaFoldDB" id="A0A0G3H4I0"/>
<feature type="chain" id="PRO_5038566576" description="Secreted protein" evidence="1">
    <location>
        <begin position="18"/>
        <end position="148"/>
    </location>
</feature>
<dbReference type="Proteomes" id="UP000035540">
    <property type="component" value="Chromosome"/>
</dbReference>
<sequence>MKRTLAITAAVLGLALAACTPPNENPSDLKVDTATQFKAPTSSARPDFDTANLPGVIDCVGTPDFEPDTLSLACAGNNDRLFDIDWETWTAETATGVASRETNTCDPTCADGTFETTEDVEVELSVPIQGVNGLVFTALTVDGEPIVI</sequence>
<dbReference type="STRING" id="136857.CTEST_04310"/>